<dbReference type="SUPFAM" id="SSF56300">
    <property type="entry name" value="Metallo-dependent phosphatases"/>
    <property type="match status" value="1"/>
</dbReference>
<dbReference type="EMBL" id="WTYN01000001">
    <property type="protein sequence ID" value="MXO62932.1"/>
    <property type="molecule type" value="Genomic_DNA"/>
</dbReference>
<dbReference type="PANTHER" id="PTHR43606:SF2">
    <property type="entry name" value="ALKALINE PHOSPHATASE FAMILY PROTEIN (AFU_ORTHOLOGUE AFUA_5G03860)"/>
    <property type="match status" value="1"/>
</dbReference>
<dbReference type="Gene3D" id="3.60.21.70">
    <property type="entry name" value="PhoD-like phosphatase"/>
    <property type="match status" value="1"/>
</dbReference>
<dbReference type="CDD" id="cd07389">
    <property type="entry name" value="MPP_PhoD"/>
    <property type="match status" value="1"/>
</dbReference>
<dbReference type="OrthoDB" id="327733at2"/>
<evidence type="ECO:0000313" key="4">
    <source>
        <dbReference type="Proteomes" id="UP000445582"/>
    </source>
</evidence>
<proteinExistence type="predicted"/>
<accession>A0A844YG65</accession>
<organism evidence="3 4">
    <name type="scientific">Qipengyuania oceanensis</name>
    <dbReference type="NCBI Taxonomy" id="1463597"/>
    <lineage>
        <taxon>Bacteria</taxon>
        <taxon>Pseudomonadati</taxon>
        <taxon>Pseudomonadota</taxon>
        <taxon>Alphaproteobacteria</taxon>
        <taxon>Sphingomonadales</taxon>
        <taxon>Erythrobacteraceae</taxon>
        <taxon>Qipengyuania</taxon>
    </lineage>
</organism>
<dbReference type="InterPro" id="IPR032093">
    <property type="entry name" value="PhoD_N"/>
</dbReference>
<gene>
    <name evidence="3" type="ORF">GRI48_07910</name>
</gene>
<dbReference type="Proteomes" id="UP000445582">
    <property type="component" value="Unassembled WGS sequence"/>
</dbReference>
<dbReference type="AlphaFoldDB" id="A0A844YG65"/>
<keyword evidence="4" id="KW-1185">Reference proteome</keyword>
<evidence type="ECO:0000313" key="3">
    <source>
        <dbReference type="EMBL" id="MXO62932.1"/>
    </source>
</evidence>
<dbReference type="InterPro" id="IPR029052">
    <property type="entry name" value="Metallo-depent_PP-like"/>
</dbReference>
<dbReference type="Pfam" id="PF09423">
    <property type="entry name" value="PhoD"/>
    <property type="match status" value="1"/>
</dbReference>
<reference evidence="3 4" key="1">
    <citation type="submission" date="2019-12" db="EMBL/GenBank/DDBJ databases">
        <title>Genomic-based taxomic classification of the family Erythrobacteraceae.</title>
        <authorList>
            <person name="Xu L."/>
        </authorList>
    </citation>
    <scope>NUCLEOTIDE SEQUENCE [LARGE SCALE GENOMIC DNA]</scope>
    <source>
        <strain evidence="3 4">MCCC 1A09965</strain>
    </source>
</reference>
<name>A0A844YG65_9SPHN</name>
<comment type="caution">
    <text evidence="3">The sequence shown here is derived from an EMBL/GenBank/DDBJ whole genome shotgun (WGS) entry which is preliminary data.</text>
</comment>
<dbReference type="InterPro" id="IPR038607">
    <property type="entry name" value="PhoD-like_sf"/>
</dbReference>
<dbReference type="PANTHER" id="PTHR43606">
    <property type="entry name" value="PHOSPHATASE, PUTATIVE (AFU_ORTHOLOGUE AFUA_6G08710)-RELATED"/>
    <property type="match status" value="1"/>
</dbReference>
<dbReference type="RefSeq" id="WP_160673699.1">
    <property type="nucleotide sequence ID" value="NZ_WTYN01000001.1"/>
</dbReference>
<dbReference type="Gene3D" id="2.60.40.380">
    <property type="entry name" value="Purple acid phosphatase-like, N-terminal"/>
    <property type="match status" value="1"/>
</dbReference>
<dbReference type="Pfam" id="PF16655">
    <property type="entry name" value="PhoD_N"/>
    <property type="match status" value="1"/>
</dbReference>
<evidence type="ECO:0000259" key="2">
    <source>
        <dbReference type="Pfam" id="PF16655"/>
    </source>
</evidence>
<dbReference type="InterPro" id="IPR052900">
    <property type="entry name" value="Phospholipid_Metab_Enz"/>
</dbReference>
<dbReference type="InterPro" id="IPR018946">
    <property type="entry name" value="PhoD-like_MPP"/>
</dbReference>
<feature type="domain" description="Phospholipase D N-terminal" evidence="2">
    <location>
        <begin position="48"/>
        <end position="136"/>
    </location>
</feature>
<feature type="domain" description="PhoD-like phosphatase metallophosphatase" evidence="1">
    <location>
        <begin position="147"/>
        <end position="524"/>
    </location>
</feature>
<protein>
    <submittedName>
        <fullName evidence="3">Alkaline phosphatase</fullName>
    </submittedName>
</protein>
<sequence>MGLFDKPPVTRGPAIDRRMVLRAGVFGLAAAPAPLLAAQFDTARGFTHNVASGEPGADSVLLWTRFRGDGAPVTLRFEVCEKDDFAKIASGGEVVASPDRDWCAKANATGLAPGTWYYYRFVSPDGVYSPLGRTRTLPVGETASWKMAVFSCSNLRFGWFNAYAHAAQEDGFDCTLHLGDYFYEYDVDNYPNQQQAVAGRTIWPDHEIVALADYRLRYASYRADPDLQRVHQLWPMISGWDDHESANDSWAGGAQNHQPDAEGEWSVRKAAAMRAYREWMPVSDDPWATYEVGNLATLFRLETRLTARAEQFSLSALTSGAANAEAAIASLDAFRSGDYADPAREMLGAAQQAWLADGLRASARSGRPWQVLVQQVLMGNLKAPKGLADNLPADVPDYVRRRVQSGALAGRAELPLNMDAWDGYPAARQRVFEASLAADANLVSLAGDTHNAWAFELDLAGERVGVEFGGQSVTSPGIESSLPQLAPDTMARLSVETNSQLAWMDSSRRGYMAVELTPQAATCEYRFMDTVRQRSTKLAGTHRMVAPAGSRNFAA</sequence>
<evidence type="ECO:0000259" key="1">
    <source>
        <dbReference type="Pfam" id="PF09423"/>
    </source>
</evidence>